<evidence type="ECO:0000313" key="2">
    <source>
        <dbReference type="Proteomes" id="UP001145114"/>
    </source>
</evidence>
<accession>A0ACC1H842</accession>
<evidence type="ECO:0000313" key="1">
    <source>
        <dbReference type="EMBL" id="KAJ1672472.1"/>
    </source>
</evidence>
<keyword evidence="2" id="KW-1185">Reference proteome</keyword>
<dbReference type="EMBL" id="JAMZIH010008328">
    <property type="protein sequence ID" value="KAJ1672472.1"/>
    <property type="molecule type" value="Genomic_DNA"/>
</dbReference>
<reference evidence="1" key="1">
    <citation type="submission" date="2022-06" db="EMBL/GenBank/DDBJ databases">
        <title>Phylogenomic reconstructions and comparative analyses of Kickxellomycotina fungi.</title>
        <authorList>
            <person name="Reynolds N.K."/>
            <person name="Stajich J.E."/>
            <person name="Barry K."/>
            <person name="Grigoriev I.V."/>
            <person name="Crous P."/>
            <person name="Smith M.E."/>
        </authorList>
    </citation>
    <scope>NUCLEOTIDE SEQUENCE</scope>
    <source>
        <strain evidence="1">RSA 2271</strain>
    </source>
</reference>
<feature type="non-terminal residue" evidence="1">
    <location>
        <position position="1"/>
    </location>
</feature>
<gene>
    <name evidence="1" type="ORF">EV182_007108</name>
</gene>
<dbReference type="Proteomes" id="UP001145114">
    <property type="component" value="Unassembled WGS sequence"/>
</dbReference>
<name>A0ACC1H842_9FUNG</name>
<proteinExistence type="predicted"/>
<protein>
    <submittedName>
        <fullName evidence="1">Uncharacterized protein</fullName>
    </submittedName>
</protein>
<organism evidence="1 2">
    <name type="scientific">Spiromyces aspiralis</name>
    <dbReference type="NCBI Taxonomy" id="68401"/>
    <lineage>
        <taxon>Eukaryota</taxon>
        <taxon>Fungi</taxon>
        <taxon>Fungi incertae sedis</taxon>
        <taxon>Zoopagomycota</taxon>
        <taxon>Kickxellomycotina</taxon>
        <taxon>Kickxellomycetes</taxon>
        <taxon>Kickxellales</taxon>
        <taxon>Kickxellaceae</taxon>
        <taxon>Spiromyces</taxon>
    </lineage>
</organism>
<comment type="caution">
    <text evidence="1">The sequence shown here is derived from an EMBL/GenBank/DDBJ whole genome shotgun (WGS) entry which is preliminary data.</text>
</comment>
<sequence length="79" mass="9168">LYNRMVVKQLVPAECPQFEPSELERQEDNPITDDLDPVDIDSQIASTMIQLTRLRATKLTALDKRDFLAYYDKHHHGGR</sequence>